<proteinExistence type="predicted"/>
<name>A0ABT8K7C4_9MICO</name>
<organism evidence="1 2">
    <name type="scientific">Leifsonia williamsii</name>
    <dbReference type="NCBI Taxonomy" id="3035919"/>
    <lineage>
        <taxon>Bacteria</taxon>
        <taxon>Bacillati</taxon>
        <taxon>Actinomycetota</taxon>
        <taxon>Actinomycetes</taxon>
        <taxon>Micrococcales</taxon>
        <taxon>Microbacteriaceae</taxon>
        <taxon>Leifsonia</taxon>
    </lineage>
</organism>
<dbReference type="InterPro" id="IPR013785">
    <property type="entry name" value="Aldolase_TIM"/>
</dbReference>
<evidence type="ECO:0000313" key="2">
    <source>
        <dbReference type="Proteomes" id="UP001174208"/>
    </source>
</evidence>
<dbReference type="EMBL" id="JAROCF010000001">
    <property type="protein sequence ID" value="MDN4613355.1"/>
    <property type="molecule type" value="Genomic_DNA"/>
</dbReference>
<accession>A0ABT8K7C4</accession>
<evidence type="ECO:0000313" key="1">
    <source>
        <dbReference type="EMBL" id="MDN4613355.1"/>
    </source>
</evidence>
<dbReference type="RefSeq" id="WP_301211487.1">
    <property type="nucleotide sequence ID" value="NZ_JAROCF010000001.1"/>
</dbReference>
<protein>
    <submittedName>
        <fullName evidence="1">Uncharacterized protein</fullName>
    </submittedName>
</protein>
<reference evidence="1" key="1">
    <citation type="submission" date="2023-06" db="EMBL/GenBank/DDBJ databases">
        <title>MT1 and MT2 Draft Genomes of Novel Species.</title>
        <authorList>
            <person name="Venkateswaran K."/>
        </authorList>
    </citation>
    <scope>NUCLEOTIDE SEQUENCE</scope>
    <source>
        <strain evidence="1">F6_8S_P_1B</strain>
    </source>
</reference>
<dbReference type="Proteomes" id="UP001174208">
    <property type="component" value="Unassembled WGS sequence"/>
</dbReference>
<dbReference type="SUPFAM" id="SSF51445">
    <property type="entry name" value="(Trans)glycosidases"/>
    <property type="match status" value="1"/>
</dbReference>
<gene>
    <name evidence="1" type="ORF">P5G50_02715</name>
</gene>
<dbReference type="InterPro" id="IPR017853">
    <property type="entry name" value="GH"/>
</dbReference>
<sequence>MQTTDAITLTRGDHELVIAAPAYTLGVALTRPRATIAGPDGELWSDLSLFASVDRVGMADESSGPTAVDVEQLPDGDVQVTVSSDSSAWATRTVVLRCTPREVRATVAVTSERDDARIADVTMFGGHGVLPSGAAGVFRSGIRFSSVFVPTPTEPVQVVRPSTSQAQLGVVGDADPGRLHGIFSPPPLVFALGRPAVAADAAHGPTDMPVGDWLGMSVVAPVEALGFTTYRYDALDGGFLLRLTYEGHTRVGRTAAGQGGWTSPEFVLRPAGAPLTAIKHYRDDLVERGWASAPPRVVPWWLEPIFCGWGAQCALAVQLSHAGEALATDNADGFVLPTGAAFAPDLARQPLYDRWLSRLADRGLQPGTVVIDDRWQAEYGTNTVDTEKWPDLRAWIDARHEAGQRVLLWFKAWDPSGLPAELTVRDAKGRPVAVDPSNPAYLAELTRQVTWMLSADGLDADGFKVDFTQRAPSGVSLEAATAGVWGIAALHALIRTLHTAAKAAKPDALVVTHTVHPSFGAVSDMVRLNDVLEDSVAGEPVPVSDQLRFRRDIAANSLPGHPIDTDQWPMPNREQWLEYARLQPALGVPALYYVESIDNSREAVTDADLDEIAALWRRYRATVADRAAQERAAEEQVTA</sequence>
<dbReference type="Gene3D" id="3.20.20.70">
    <property type="entry name" value="Aldolase class I"/>
    <property type="match status" value="1"/>
</dbReference>
<keyword evidence="2" id="KW-1185">Reference proteome</keyword>
<comment type="caution">
    <text evidence="1">The sequence shown here is derived from an EMBL/GenBank/DDBJ whole genome shotgun (WGS) entry which is preliminary data.</text>
</comment>